<dbReference type="PANTHER" id="PTHR42848:SF1">
    <property type="entry name" value="HOLLIDAY JUNCTION BRANCH MIGRATION COMPLEX SUBUNIT RUVB"/>
    <property type="match status" value="1"/>
</dbReference>
<feature type="non-terminal residue" evidence="4">
    <location>
        <position position="85"/>
    </location>
</feature>
<protein>
    <submittedName>
        <fullName evidence="4">Holliday junction DNA helicase ruvB N-terminus</fullName>
        <ecNumber evidence="4">3.6.4.12</ecNumber>
    </submittedName>
</protein>
<evidence type="ECO:0000313" key="4">
    <source>
        <dbReference type="EMBL" id="RWX52032.1"/>
    </source>
</evidence>
<dbReference type="Proteomes" id="UP000288892">
    <property type="component" value="Unassembled WGS sequence"/>
</dbReference>
<keyword evidence="4" id="KW-0378">Hydrolase</keyword>
<reference evidence="4 5" key="1">
    <citation type="submission" date="2017-01" db="EMBL/GenBank/DDBJ databases">
        <title>The cable genome- insights into the physiology and evolution of filamentous bacteria capable of sulfide oxidation via long distance electron transfer.</title>
        <authorList>
            <person name="Schreiber L."/>
            <person name="Bjerg J.T."/>
            <person name="Boggild A."/>
            <person name="Van De Vossenberg J."/>
            <person name="Meysman F."/>
            <person name="Nielsen L.P."/>
            <person name="Schramm A."/>
            <person name="Kjeldsen K.U."/>
        </authorList>
    </citation>
    <scope>NUCLEOTIDE SEQUENCE [LARGE SCALE GENOMIC DNA]</scope>
    <source>
        <strain evidence="4">A5</strain>
    </source>
</reference>
<accession>A0A444JG17</accession>
<keyword evidence="5" id="KW-1185">Reference proteome</keyword>
<dbReference type="GO" id="GO:0009378">
    <property type="term" value="F:four-way junction helicase activity"/>
    <property type="evidence" value="ECO:0007669"/>
    <property type="project" value="InterPro"/>
</dbReference>
<evidence type="ECO:0000256" key="2">
    <source>
        <dbReference type="ARBA" id="ARBA00022840"/>
    </source>
</evidence>
<dbReference type="InterPro" id="IPR008824">
    <property type="entry name" value="RuvB-like_N"/>
</dbReference>
<dbReference type="AlphaFoldDB" id="A0A444JG17"/>
<dbReference type="GO" id="GO:0003677">
    <property type="term" value="F:DNA binding"/>
    <property type="evidence" value="ECO:0007669"/>
    <property type="project" value="InterPro"/>
</dbReference>
<dbReference type="GO" id="GO:0016787">
    <property type="term" value="F:hydrolase activity"/>
    <property type="evidence" value="ECO:0007669"/>
    <property type="project" value="UniProtKB-KW"/>
</dbReference>
<comment type="caution">
    <text evidence="4">The sequence shown here is derived from an EMBL/GenBank/DDBJ whole genome shotgun (WGS) entry which is preliminary data.</text>
</comment>
<evidence type="ECO:0000259" key="3">
    <source>
        <dbReference type="Pfam" id="PF05496"/>
    </source>
</evidence>
<organism evidence="4 5">
    <name type="scientific">Candidatus Electrothrix marina</name>
    <dbReference type="NCBI Taxonomy" id="1859130"/>
    <lineage>
        <taxon>Bacteria</taxon>
        <taxon>Pseudomonadati</taxon>
        <taxon>Thermodesulfobacteriota</taxon>
        <taxon>Desulfobulbia</taxon>
        <taxon>Desulfobulbales</taxon>
        <taxon>Desulfobulbaceae</taxon>
        <taxon>Candidatus Electrothrix</taxon>
    </lineage>
</organism>
<dbReference type="PANTHER" id="PTHR42848">
    <property type="match status" value="1"/>
</dbReference>
<dbReference type="Gene3D" id="3.40.50.300">
    <property type="entry name" value="P-loop containing nucleotide triphosphate hydrolases"/>
    <property type="match status" value="1"/>
</dbReference>
<dbReference type="GO" id="GO:0006281">
    <property type="term" value="P:DNA repair"/>
    <property type="evidence" value="ECO:0007669"/>
    <property type="project" value="InterPro"/>
</dbReference>
<dbReference type="Pfam" id="PF05496">
    <property type="entry name" value="RuvB_N"/>
    <property type="match status" value="1"/>
</dbReference>
<keyword evidence="1" id="KW-0547">Nucleotide-binding</keyword>
<dbReference type="InterPro" id="IPR004605">
    <property type="entry name" value="DNA_helicase_Holl-junc_RuvB"/>
</dbReference>
<dbReference type="EC" id="3.6.4.12" evidence="4"/>
<gene>
    <name evidence="4" type="ORF">VU01_10481</name>
</gene>
<keyword evidence="2" id="KW-0067">ATP-binding</keyword>
<dbReference type="SUPFAM" id="SSF52540">
    <property type="entry name" value="P-loop containing nucleoside triphosphate hydrolases"/>
    <property type="match status" value="1"/>
</dbReference>
<dbReference type="GO" id="GO:0006310">
    <property type="term" value="P:DNA recombination"/>
    <property type="evidence" value="ECO:0007669"/>
    <property type="project" value="InterPro"/>
</dbReference>
<dbReference type="EMBL" id="MTKS01000048">
    <property type="protein sequence ID" value="RWX52032.1"/>
    <property type="molecule type" value="Genomic_DNA"/>
</dbReference>
<dbReference type="GO" id="GO:0005524">
    <property type="term" value="F:ATP binding"/>
    <property type="evidence" value="ECO:0007669"/>
    <property type="project" value="UniProtKB-KW"/>
</dbReference>
<evidence type="ECO:0000313" key="5">
    <source>
        <dbReference type="Proteomes" id="UP000288892"/>
    </source>
</evidence>
<keyword evidence="4" id="KW-0347">Helicase</keyword>
<feature type="domain" description="RuvB-like AAA+ ATPase" evidence="3">
    <location>
        <begin position="28"/>
        <end position="85"/>
    </location>
</feature>
<evidence type="ECO:0000256" key="1">
    <source>
        <dbReference type="ARBA" id="ARBA00022741"/>
    </source>
</evidence>
<proteinExistence type="predicted"/>
<sequence length="85" mass="9683">MNFEEDLTGKRIVEGEKQIDDVQPDLNLRPQRLDEYIGQEQVKNSLRVFIQAARQRGEALDHVLFHGFPGLGKTTLAYIIANEMG</sequence>
<name>A0A444JG17_9BACT</name>
<dbReference type="InterPro" id="IPR027417">
    <property type="entry name" value="P-loop_NTPase"/>
</dbReference>